<protein>
    <submittedName>
        <fullName evidence="2">Transmembrane Protease serine</fullName>
    </submittedName>
</protein>
<evidence type="ECO:0000256" key="1">
    <source>
        <dbReference type="SAM" id="SignalP"/>
    </source>
</evidence>
<sequence length="49" mass="5258">MKTILAITGLIFFQPLDAFINMADVDCGMSVVRNGKIVNGIDAEAAEFP</sequence>
<reference evidence="2 3" key="1">
    <citation type="submission" date="2016-03" db="EMBL/GenBank/DDBJ databases">
        <title>EvidentialGene: Evidence-directed Construction of Genes on Genomes.</title>
        <authorList>
            <person name="Gilbert D.G."/>
            <person name="Choi J.-H."/>
            <person name="Mockaitis K."/>
            <person name="Colbourne J."/>
            <person name="Pfrender M."/>
        </authorList>
    </citation>
    <scope>NUCLEOTIDE SEQUENCE [LARGE SCALE GENOMIC DNA]</scope>
    <source>
        <strain evidence="2 3">Xinb3</strain>
        <tissue evidence="2">Complete organism</tissue>
    </source>
</reference>
<keyword evidence="2" id="KW-0378">Hydrolase</keyword>
<name>A0A164PVM6_9CRUS</name>
<evidence type="ECO:0000313" key="2">
    <source>
        <dbReference type="EMBL" id="KZS07183.1"/>
    </source>
</evidence>
<gene>
    <name evidence="2" type="ORF">APZ42_029164</name>
</gene>
<feature type="chain" id="PRO_5007852427" evidence="1">
    <location>
        <begin position="19"/>
        <end position="49"/>
    </location>
</feature>
<dbReference type="GO" id="GO:0008233">
    <property type="term" value="F:peptidase activity"/>
    <property type="evidence" value="ECO:0007669"/>
    <property type="project" value="UniProtKB-KW"/>
</dbReference>
<comment type="caution">
    <text evidence="2">The sequence shown here is derived from an EMBL/GenBank/DDBJ whole genome shotgun (WGS) entry which is preliminary data.</text>
</comment>
<keyword evidence="3" id="KW-1185">Reference proteome</keyword>
<proteinExistence type="predicted"/>
<evidence type="ECO:0000313" key="3">
    <source>
        <dbReference type="Proteomes" id="UP000076858"/>
    </source>
</evidence>
<keyword evidence="2" id="KW-0812">Transmembrane</keyword>
<dbReference type="EMBL" id="LRGB01002544">
    <property type="protein sequence ID" value="KZS07183.1"/>
    <property type="molecule type" value="Genomic_DNA"/>
</dbReference>
<keyword evidence="1" id="KW-0732">Signal</keyword>
<feature type="signal peptide" evidence="1">
    <location>
        <begin position="1"/>
        <end position="18"/>
    </location>
</feature>
<keyword evidence="2" id="KW-0472">Membrane</keyword>
<accession>A0A164PVM6</accession>
<keyword evidence="2" id="KW-0645">Protease</keyword>
<dbReference type="GO" id="GO:0006508">
    <property type="term" value="P:proteolysis"/>
    <property type="evidence" value="ECO:0007669"/>
    <property type="project" value="UniProtKB-KW"/>
</dbReference>
<dbReference type="Proteomes" id="UP000076858">
    <property type="component" value="Unassembled WGS sequence"/>
</dbReference>
<dbReference type="AlphaFoldDB" id="A0A164PVM6"/>
<organism evidence="2 3">
    <name type="scientific">Daphnia magna</name>
    <dbReference type="NCBI Taxonomy" id="35525"/>
    <lineage>
        <taxon>Eukaryota</taxon>
        <taxon>Metazoa</taxon>
        <taxon>Ecdysozoa</taxon>
        <taxon>Arthropoda</taxon>
        <taxon>Crustacea</taxon>
        <taxon>Branchiopoda</taxon>
        <taxon>Diplostraca</taxon>
        <taxon>Cladocera</taxon>
        <taxon>Anomopoda</taxon>
        <taxon>Daphniidae</taxon>
        <taxon>Daphnia</taxon>
    </lineage>
</organism>